<dbReference type="PANTHER" id="PTHR45527">
    <property type="entry name" value="NONRIBOSOMAL PEPTIDE SYNTHETASE"/>
    <property type="match status" value="1"/>
</dbReference>
<sequence length="516" mass="55585">MAAIDKQGLRSPMIHEKVAHWAALTPNAVAVRSASETLTYAELDRQSSALAGYLREQGIGTGSLVGVYFQPSPATLLCMLGILKSGAAYVPLDVANPSARLAQMIGQLADLKLIFTSAPFIANLGGQAVPVADIEQVRMLLEGLPVAQPSHWPVQENTLCYTVFTSGTTGVPKAVAITHRSWANLIDWHVREYGLGQDSNGILVSAYGFDISQRSLVTPLYSGAAISLTSSRMFDGYEIAGLIEQHRVASIHLAPSSLYLILQAGQAGEQLASLRHLFIGGEALSTARVVEWAKGKGAACNLIHQYGVAECTDVATCHRMVDYATYLTDGIPMGEPVGNCRVDVLDEHDCPVTVGETGQIVISGMGVGQGYLNNLTLQAERFRPMTVDGVTRAAYFTGDYARRKADGSFICVGRRDNQIKIRGMLVNLSEIENGVRNALDAVEDAIVLNTQALPGQEAELTAFVTTSDELPTLHDIGRQLSALLPNHMHPRRYVACKQFPLTQNGKIDRQALLNMG</sequence>
<dbReference type="InterPro" id="IPR042099">
    <property type="entry name" value="ANL_N_sf"/>
</dbReference>
<reference evidence="2 3" key="1">
    <citation type="submission" date="2016-10" db="EMBL/GenBank/DDBJ databases">
        <authorList>
            <person name="Varghese N."/>
            <person name="Submissions S."/>
        </authorList>
    </citation>
    <scope>NUCLEOTIDE SEQUENCE [LARGE SCALE GENOMIC DNA]</scope>
    <source>
        <strain evidence="2 3">CIP 109853</strain>
    </source>
</reference>
<dbReference type="SUPFAM" id="SSF56801">
    <property type="entry name" value="Acetyl-CoA synthetase-like"/>
    <property type="match status" value="1"/>
</dbReference>
<dbReference type="InterPro" id="IPR010071">
    <property type="entry name" value="AA_adenyl_dom"/>
</dbReference>
<dbReference type="Proteomes" id="UP000198512">
    <property type="component" value="Unassembled WGS sequence"/>
</dbReference>
<dbReference type="InterPro" id="IPR045851">
    <property type="entry name" value="AMP-bd_C_sf"/>
</dbReference>
<proteinExistence type="predicted"/>
<name>A0ABY1BR78_9PSED</name>
<feature type="domain" description="AMP-dependent synthetase/ligase" evidence="1">
    <location>
        <begin position="19"/>
        <end position="372"/>
    </location>
</feature>
<evidence type="ECO:0000313" key="2">
    <source>
        <dbReference type="EMBL" id="SER43077.1"/>
    </source>
</evidence>
<dbReference type="NCBIfam" id="TIGR01733">
    <property type="entry name" value="AA-adenyl-dom"/>
    <property type="match status" value="1"/>
</dbReference>
<dbReference type="InterPro" id="IPR000873">
    <property type="entry name" value="AMP-dep_synth/lig_dom"/>
</dbReference>
<dbReference type="Pfam" id="PF00501">
    <property type="entry name" value="AMP-binding"/>
    <property type="match status" value="1"/>
</dbReference>
<dbReference type="RefSeq" id="WP_069521792.1">
    <property type="nucleotide sequence ID" value="NZ_FOFP01000029.1"/>
</dbReference>
<dbReference type="CDD" id="cd05930">
    <property type="entry name" value="A_NRPS"/>
    <property type="match status" value="1"/>
</dbReference>
<protein>
    <submittedName>
        <fullName evidence="2">Amino acid adenylation domain-containing protein</fullName>
    </submittedName>
</protein>
<comment type="caution">
    <text evidence="2">The sequence shown here is derived from an EMBL/GenBank/DDBJ whole genome shotgun (WGS) entry which is preliminary data.</text>
</comment>
<gene>
    <name evidence="2" type="ORF">SAMN05216600_12919</name>
</gene>
<dbReference type="PANTHER" id="PTHR45527:SF1">
    <property type="entry name" value="FATTY ACID SYNTHASE"/>
    <property type="match status" value="1"/>
</dbReference>
<evidence type="ECO:0000313" key="3">
    <source>
        <dbReference type="Proteomes" id="UP000198512"/>
    </source>
</evidence>
<dbReference type="Gene3D" id="3.30.300.30">
    <property type="match status" value="1"/>
</dbReference>
<dbReference type="Gene3D" id="3.40.50.12780">
    <property type="entry name" value="N-terminal domain of ligase-like"/>
    <property type="match status" value="1"/>
</dbReference>
<organism evidence="2 3">
    <name type="scientific">Pseudomonas cuatrocienegasensis</name>
    <dbReference type="NCBI Taxonomy" id="543360"/>
    <lineage>
        <taxon>Bacteria</taxon>
        <taxon>Pseudomonadati</taxon>
        <taxon>Pseudomonadota</taxon>
        <taxon>Gammaproteobacteria</taxon>
        <taxon>Pseudomonadales</taxon>
        <taxon>Pseudomonadaceae</taxon>
        <taxon>Pseudomonas</taxon>
    </lineage>
</organism>
<dbReference type="EMBL" id="FOFP01000029">
    <property type="protein sequence ID" value="SER43077.1"/>
    <property type="molecule type" value="Genomic_DNA"/>
</dbReference>
<keyword evidence="3" id="KW-1185">Reference proteome</keyword>
<evidence type="ECO:0000259" key="1">
    <source>
        <dbReference type="Pfam" id="PF00501"/>
    </source>
</evidence>
<accession>A0ABY1BR78</accession>